<feature type="domain" description="SET" evidence="1">
    <location>
        <begin position="126"/>
        <end position="284"/>
    </location>
</feature>
<dbReference type="InterPro" id="IPR001214">
    <property type="entry name" value="SET_dom"/>
</dbReference>
<dbReference type="PROSITE" id="PS50280">
    <property type="entry name" value="SET"/>
    <property type="match status" value="1"/>
</dbReference>
<gene>
    <name evidence="2" type="ORF">CDEST_15544</name>
</gene>
<dbReference type="KEGG" id="cdet:87952043"/>
<dbReference type="InterPro" id="IPR053185">
    <property type="entry name" value="SET_domain_protein"/>
</dbReference>
<dbReference type="Gene3D" id="2.170.270.10">
    <property type="entry name" value="SET domain"/>
    <property type="match status" value="1"/>
</dbReference>
<evidence type="ECO:0000259" key="1">
    <source>
        <dbReference type="PROSITE" id="PS50280"/>
    </source>
</evidence>
<dbReference type="EMBL" id="CP137316">
    <property type="protein sequence ID" value="WQF90530.1"/>
    <property type="molecule type" value="Genomic_DNA"/>
</dbReference>
<dbReference type="GeneID" id="87952043"/>
<evidence type="ECO:0000313" key="3">
    <source>
        <dbReference type="Proteomes" id="UP001322277"/>
    </source>
</evidence>
<evidence type="ECO:0000313" key="2">
    <source>
        <dbReference type="EMBL" id="WQF90530.1"/>
    </source>
</evidence>
<dbReference type="CDD" id="cd20071">
    <property type="entry name" value="SET_SMYD"/>
    <property type="match status" value="1"/>
</dbReference>
<dbReference type="SUPFAM" id="SSF82199">
    <property type="entry name" value="SET domain"/>
    <property type="match status" value="1"/>
</dbReference>
<dbReference type="PANTHER" id="PTHR47332">
    <property type="entry name" value="SET DOMAIN-CONTAINING PROTEIN 5"/>
    <property type="match status" value="1"/>
</dbReference>
<dbReference type="AlphaFoldDB" id="A0AAX4J585"/>
<dbReference type="SMART" id="SM00317">
    <property type="entry name" value="SET"/>
    <property type="match status" value="1"/>
</dbReference>
<dbReference type="InterPro" id="IPR046341">
    <property type="entry name" value="SET_dom_sf"/>
</dbReference>
<protein>
    <submittedName>
        <fullName evidence="2">SET domain-containing protein</fullName>
    </submittedName>
</protein>
<keyword evidence="3" id="KW-1185">Reference proteome</keyword>
<proteinExistence type="predicted"/>
<dbReference type="Pfam" id="PF00856">
    <property type="entry name" value="SET"/>
    <property type="match status" value="1"/>
</dbReference>
<dbReference type="PANTHER" id="PTHR47332:SF6">
    <property type="entry name" value="SET DOMAIN-CONTAINING PROTEIN"/>
    <property type="match status" value="1"/>
</dbReference>
<dbReference type="Proteomes" id="UP001322277">
    <property type="component" value="Chromosome 12"/>
</dbReference>
<sequence length="430" mass="48202">MHPSRVLSAVIYFTQAFFSEQSTLYEQVSGESACKLAVIKDDESLCPLVRGQPEFDFHTSQHNTSSGRQSTTCIWTDNQEKQYCVFTDPHFDHGKGMAVITTPERARHIFKSIASLSGHSSFLSTPLFRTRASGSKGRGIFATKHIPAGSLITQEPPIIFLDRNWMVDISSEEDRSAVLALAVEKLPASTRQTVHELYAGPYEEALKQRLWTNGYGVSGGPTLNWPGLESESDLGMIAVHANISKINHSCRSNAASQWDWDMLAHRLYAVRDIAADEEITISYINPIQTLQARQEYAKSVLGFVCACSQCKAPRKFNDLSDDRINEILLLEDHLENREIAPAEPTAMAELLVSLYKQEGLDSYICKAYAIAAREWNGAGYEYQARLWAYQSLKAGLIAGYGTGMEEYVNDMEALLDGARKHWSWRYRVHS</sequence>
<organism evidence="2 3">
    <name type="scientific">Colletotrichum destructivum</name>
    <dbReference type="NCBI Taxonomy" id="34406"/>
    <lineage>
        <taxon>Eukaryota</taxon>
        <taxon>Fungi</taxon>
        <taxon>Dikarya</taxon>
        <taxon>Ascomycota</taxon>
        <taxon>Pezizomycotina</taxon>
        <taxon>Sordariomycetes</taxon>
        <taxon>Hypocreomycetidae</taxon>
        <taxon>Glomerellales</taxon>
        <taxon>Glomerellaceae</taxon>
        <taxon>Colletotrichum</taxon>
        <taxon>Colletotrichum destructivum species complex</taxon>
    </lineage>
</organism>
<name>A0AAX4J585_9PEZI</name>
<reference evidence="3" key="1">
    <citation type="journal article" date="2023" name="bioRxiv">
        <title>Complete genome of the Medicago anthracnose fungus, Colletotrichum destructivum, reveals a mini-chromosome-like region within a core chromosome.</title>
        <authorList>
            <person name="Lapalu N."/>
            <person name="Simon A."/>
            <person name="Lu A."/>
            <person name="Plaumann P.-L."/>
            <person name="Amselem J."/>
            <person name="Pigne S."/>
            <person name="Auger A."/>
            <person name="Koch C."/>
            <person name="Dallery J.-F."/>
            <person name="O'Connell R.J."/>
        </authorList>
    </citation>
    <scope>NUCLEOTIDE SEQUENCE [LARGE SCALE GENOMIC DNA]</scope>
    <source>
        <strain evidence="3">CBS 520.97</strain>
    </source>
</reference>
<dbReference type="RefSeq" id="XP_062787750.1">
    <property type="nucleotide sequence ID" value="XM_062931699.1"/>
</dbReference>
<accession>A0AAX4J585</accession>